<sequence length="107" mass="11755">MKGLEQPRRREPRRDAISLDPSGHQRQGQRRPLQEDRPGPVRPGQPQDEPMATQMQVADAIRKVTAAMQTELEAGRRSANLDAHDLVEVLLAVADGLAPPFSDDANG</sequence>
<evidence type="ECO:0000313" key="3">
    <source>
        <dbReference type="Proteomes" id="UP000315017"/>
    </source>
</evidence>
<protein>
    <submittedName>
        <fullName evidence="2">Uncharacterized protein</fullName>
    </submittedName>
</protein>
<accession>A0A517YK88</accession>
<feature type="region of interest" description="Disordered" evidence="1">
    <location>
        <begin position="1"/>
        <end position="51"/>
    </location>
</feature>
<reference evidence="2 3" key="1">
    <citation type="submission" date="2019-02" db="EMBL/GenBank/DDBJ databases">
        <title>Deep-cultivation of Planctomycetes and their phenomic and genomic characterization uncovers novel biology.</title>
        <authorList>
            <person name="Wiegand S."/>
            <person name="Jogler M."/>
            <person name="Boedeker C."/>
            <person name="Pinto D."/>
            <person name="Vollmers J."/>
            <person name="Rivas-Marin E."/>
            <person name="Kohn T."/>
            <person name="Peeters S.H."/>
            <person name="Heuer A."/>
            <person name="Rast P."/>
            <person name="Oberbeckmann S."/>
            <person name="Bunk B."/>
            <person name="Jeske O."/>
            <person name="Meyerdierks A."/>
            <person name="Storesund J.E."/>
            <person name="Kallscheuer N."/>
            <person name="Luecker S."/>
            <person name="Lage O.M."/>
            <person name="Pohl T."/>
            <person name="Merkel B.J."/>
            <person name="Hornburger P."/>
            <person name="Mueller R.-W."/>
            <person name="Bruemmer F."/>
            <person name="Labrenz M."/>
            <person name="Spormann A.M."/>
            <person name="Op den Camp H."/>
            <person name="Overmann J."/>
            <person name="Amann R."/>
            <person name="Jetten M.S.M."/>
            <person name="Mascher T."/>
            <person name="Medema M.H."/>
            <person name="Devos D.P."/>
            <person name="Kaster A.-K."/>
            <person name="Ovreas L."/>
            <person name="Rohde M."/>
            <person name="Galperin M.Y."/>
            <person name="Jogler C."/>
        </authorList>
    </citation>
    <scope>NUCLEOTIDE SEQUENCE [LARGE SCALE GENOMIC DNA]</scope>
    <source>
        <strain evidence="2 3">ETA_A8</strain>
    </source>
</reference>
<feature type="compositionally biased region" description="Basic and acidic residues" evidence="1">
    <location>
        <begin position="1"/>
        <end position="17"/>
    </location>
</feature>
<dbReference type="Proteomes" id="UP000315017">
    <property type="component" value="Chromosome"/>
</dbReference>
<dbReference type="AlphaFoldDB" id="A0A517YK88"/>
<dbReference type="EMBL" id="CP036274">
    <property type="protein sequence ID" value="QDU30632.1"/>
    <property type="molecule type" value="Genomic_DNA"/>
</dbReference>
<gene>
    <name evidence="2" type="ORF">ETAA8_57780</name>
</gene>
<organism evidence="2 3">
    <name type="scientific">Anatilimnocola aggregata</name>
    <dbReference type="NCBI Taxonomy" id="2528021"/>
    <lineage>
        <taxon>Bacteria</taxon>
        <taxon>Pseudomonadati</taxon>
        <taxon>Planctomycetota</taxon>
        <taxon>Planctomycetia</taxon>
        <taxon>Pirellulales</taxon>
        <taxon>Pirellulaceae</taxon>
        <taxon>Anatilimnocola</taxon>
    </lineage>
</organism>
<evidence type="ECO:0000256" key="1">
    <source>
        <dbReference type="SAM" id="MobiDB-lite"/>
    </source>
</evidence>
<dbReference type="KEGG" id="aagg:ETAA8_57780"/>
<proteinExistence type="predicted"/>
<keyword evidence="3" id="KW-1185">Reference proteome</keyword>
<name>A0A517YK88_9BACT</name>
<evidence type="ECO:0000313" key="2">
    <source>
        <dbReference type="EMBL" id="QDU30632.1"/>
    </source>
</evidence>